<dbReference type="PANTHER" id="PTHR36920:SF1">
    <property type="entry name" value="OUTER MEMBRANE PROTEIN W"/>
    <property type="match status" value="1"/>
</dbReference>
<evidence type="ECO:0000313" key="4">
    <source>
        <dbReference type="Proteomes" id="UP000325187"/>
    </source>
</evidence>
<organism evidence="3 4">
    <name type="scientific">Iodidimonas gelatinilytica</name>
    <dbReference type="NCBI Taxonomy" id="1236966"/>
    <lineage>
        <taxon>Bacteria</taxon>
        <taxon>Pseudomonadati</taxon>
        <taxon>Pseudomonadota</taxon>
        <taxon>Alphaproteobacteria</taxon>
        <taxon>Iodidimonadales</taxon>
        <taxon>Iodidimonadaceae</taxon>
        <taxon>Iodidimonas</taxon>
    </lineage>
</organism>
<sequence>MKKTSRTIDRILPAACVAMSVLAPVHALAQDSFVSAGDFIVRGRVIVVEPDEGSTITPIGGKVGIDKAVMPEVDFSYFITDNIAVELIAAVSPHNPKATGTALGDMKIGDLLLLPPTLTLQYHLPVSKNLKSYVGAGVNYTMFIREKADGGIVTDLNAKDSFGVALQAGADYRIKGPWMLNVDMKKLFLDTKVTVNGGAVTADVDIDPWIFGVGVGYKF</sequence>
<comment type="caution">
    <text evidence="3">The sequence shown here is derived from an EMBL/GenBank/DDBJ whole genome shotgun (WGS) entry which is preliminary data.</text>
</comment>
<dbReference type="GO" id="GO:0055085">
    <property type="term" value="P:transmembrane transport"/>
    <property type="evidence" value="ECO:0007669"/>
    <property type="project" value="TreeGrafter"/>
</dbReference>
<evidence type="ECO:0000256" key="2">
    <source>
        <dbReference type="SAM" id="SignalP"/>
    </source>
</evidence>
<dbReference type="PANTHER" id="PTHR36920">
    <property type="match status" value="1"/>
</dbReference>
<dbReference type="EMBL" id="BKCM01000014">
    <property type="protein sequence ID" value="GER01930.1"/>
    <property type="molecule type" value="Genomic_DNA"/>
</dbReference>
<dbReference type="Proteomes" id="UP000325187">
    <property type="component" value="Unassembled WGS sequence"/>
</dbReference>
<dbReference type="Pfam" id="PF03922">
    <property type="entry name" value="OmpW"/>
    <property type="match status" value="1"/>
</dbReference>
<protein>
    <submittedName>
        <fullName evidence="3">Outer membrane protein</fullName>
    </submittedName>
</protein>
<comment type="similarity">
    <text evidence="1">Belongs to the OmpW/AlkL family.</text>
</comment>
<proteinExistence type="inferred from homology"/>
<keyword evidence="4" id="KW-1185">Reference proteome</keyword>
<evidence type="ECO:0000313" key="3">
    <source>
        <dbReference type="EMBL" id="GER01930.1"/>
    </source>
</evidence>
<dbReference type="GO" id="GO:0019867">
    <property type="term" value="C:outer membrane"/>
    <property type="evidence" value="ECO:0007669"/>
    <property type="project" value="InterPro"/>
</dbReference>
<dbReference type="InterPro" id="IPR005618">
    <property type="entry name" value="OMPW"/>
</dbReference>
<gene>
    <name evidence="3" type="ORF">JCM17845_25530</name>
</gene>
<dbReference type="GO" id="GO:0044384">
    <property type="term" value="C:host outer membrane"/>
    <property type="evidence" value="ECO:0007669"/>
    <property type="project" value="InterPro"/>
</dbReference>
<dbReference type="SUPFAM" id="SSF56925">
    <property type="entry name" value="OMPA-like"/>
    <property type="match status" value="1"/>
</dbReference>
<dbReference type="InterPro" id="IPR011250">
    <property type="entry name" value="OMP/PagP_B-barrel"/>
</dbReference>
<feature type="signal peptide" evidence="2">
    <location>
        <begin position="1"/>
        <end position="29"/>
    </location>
</feature>
<evidence type="ECO:0000256" key="1">
    <source>
        <dbReference type="ARBA" id="ARBA00009330"/>
    </source>
</evidence>
<name>A0A5A7N3H6_9PROT</name>
<keyword evidence="2" id="KW-0732">Signal</keyword>
<reference evidence="3 4" key="1">
    <citation type="submission" date="2019-09" db="EMBL/GenBank/DDBJ databases">
        <title>NBRP : Genome information of microbial organism related human and environment.</title>
        <authorList>
            <person name="Hattori M."/>
            <person name="Oshima K."/>
            <person name="Inaba H."/>
            <person name="Suda W."/>
            <person name="Sakamoto M."/>
            <person name="Iino T."/>
            <person name="Kitahara M."/>
            <person name="Oshida Y."/>
            <person name="Iida T."/>
            <person name="Kudo T."/>
            <person name="Itoh T."/>
            <person name="Ohkuma M."/>
        </authorList>
    </citation>
    <scope>NUCLEOTIDE SEQUENCE [LARGE SCALE GENOMIC DNA]</scope>
    <source>
        <strain evidence="3 4">Mie-1</strain>
    </source>
</reference>
<dbReference type="InterPro" id="IPR000758">
    <property type="entry name" value="Enterovir_OMP"/>
</dbReference>
<dbReference type="PROSITE" id="PS00695">
    <property type="entry name" value="ENT_VIR_OMP_2"/>
    <property type="match status" value="1"/>
</dbReference>
<dbReference type="AlphaFoldDB" id="A0A5A7N3H6"/>
<feature type="chain" id="PRO_5022768408" evidence="2">
    <location>
        <begin position="30"/>
        <end position="219"/>
    </location>
</feature>
<dbReference type="RefSeq" id="WP_210432660.1">
    <property type="nucleotide sequence ID" value="NZ_BKCM01000014.1"/>
</dbReference>
<dbReference type="Gene3D" id="2.40.160.20">
    <property type="match status" value="1"/>
</dbReference>
<accession>A0A5A7N3H6</accession>